<dbReference type="Gene3D" id="1.20.120.330">
    <property type="entry name" value="Nucleotidyltransferases domain 2"/>
    <property type="match status" value="2"/>
</dbReference>
<dbReference type="EMBL" id="JACHID010000006">
    <property type="protein sequence ID" value="MBB5021808.1"/>
    <property type="molecule type" value="Genomic_DNA"/>
</dbReference>
<dbReference type="InterPro" id="IPR043519">
    <property type="entry name" value="NT_sf"/>
</dbReference>
<dbReference type="InterPro" id="IPR005190">
    <property type="entry name" value="GlnE_rpt_dom"/>
</dbReference>
<dbReference type="GO" id="GO:0000820">
    <property type="term" value="P:regulation of glutamine family amino acid metabolic process"/>
    <property type="evidence" value="ECO:0007669"/>
    <property type="project" value="TreeGrafter"/>
</dbReference>
<dbReference type="GO" id="GO:0008882">
    <property type="term" value="F:[glutamate-ammonia-ligase] adenylyltransferase activity"/>
    <property type="evidence" value="ECO:0007669"/>
    <property type="project" value="UniProtKB-EC"/>
</dbReference>
<dbReference type="SUPFAM" id="SSF81593">
    <property type="entry name" value="Nucleotidyltransferase substrate binding subunit/domain"/>
    <property type="match status" value="2"/>
</dbReference>
<proteinExistence type="predicted"/>
<dbReference type="AlphaFoldDB" id="A0A7W7Y494"/>
<dbReference type="InterPro" id="IPR013546">
    <property type="entry name" value="PII_UdlTrfase/GS_AdlTrfase"/>
</dbReference>
<accession>A0A7W7Y494</accession>
<dbReference type="SUPFAM" id="SSF81301">
    <property type="entry name" value="Nucleotidyltransferase"/>
    <property type="match status" value="2"/>
</dbReference>
<dbReference type="EC" id="2.7.7.42" evidence="9"/>
<evidence type="ECO:0000313" key="9">
    <source>
        <dbReference type="EMBL" id="MBB5021808.1"/>
    </source>
</evidence>
<sequence length="1014" mass="117436">MQDYTDPAAARTNLESIAKTLQVEADSAWCQQLDQAARSSWDPDLCINNLERLIRCSRQHFAEPWSQDSLHNLTALLSSSVFIPRLMQRSSHLLEVCHVAPQPYPRAYRYEQPDFIDLEKQMQDLDERAFMRLVRTYRNRKMVEIALRDLLAMDSLEVVLGDLSMLAEITLELCLRYAWNRLVQRYGPPMYEDYDCGEFRQARFGIIGLGKLGGGDLNYCSDIDIMYIYNSAYNGTTKGGSRQPIETHLFFVELCKLITRYMSENTEDGFVFRVDLRLRPDGDAGAICLALQGYENYYTTMGQTWERSMLIKARPVGGDDQMVRQFQDMVRPFIFRKYMDENTILSIRELKQKIDTKIRKNLHSNVKLGRGGIREIEFFIAIIQLLYGGKDRQLQQFSTARALDVLQDQKYIERSDAEELWQCYLFLRNVEHRIQMHDQRQSHTVPDDEACQLRLARQMGYDSIAAFQGALQEIMQTVNGHFTTLFVEDTHEKPVPEEIFSGNYSREELLPMLSQYRFANPRKAAVNIYAIIDQAMRSEEEHRRLRAIAPVLLQSIDESPDPDLALNNFERFLLAIARKVRLLKLFYETPEVIQIFITVFANSNYLSNIINLYPETTDILISPPWTEEELPTVQFYFEQLQQKSEPLREDTEAYLDVLRSFKSMEFLHIGYRELRGKLDVSSSTAVLSNLADAIVLTTYEYVFAELKERYGTPIFQGEACGFVIVGLGKFGGRELNYSSDLDLIFLYDGAGETSGGSGGSLRNNEFFIRLVQRLINRLSVATSQGVCYKVDARLRPNGDSGTLVTPVDGFVEYHENNKAMTWEKQMLLRARYICGDQKLYRTFRNYVNESIFGEPFTPQQYREIYDMRMRIEHQKGRAKVREHDYKTGPGGLVDIEFLSQVMQIEHSSGHRELLEVARTFELIDALQRAGAWQGDDGTTLREAYLFYRHLENMVKIYQDNASSRLQLDETALTPLAFRMGYRGKQPGSELLRRYKQTTAVVRELFEQYFSRLTP</sequence>
<keyword evidence="5" id="KW-0460">Magnesium</keyword>
<evidence type="ECO:0000313" key="10">
    <source>
        <dbReference type="Proteomes" id="UP000528322"/>
    </source>
</evidence>
<keyword evidence="3" id="KW-0547">Nucleotide-binding</keyword>
<keyword evidence="2 9" id="KW-0548">Nucleotidyltransferase</keyword>
<dbReference type="PANTHER" id="PTHR30621:SF0">
    <property type="entry name" value="BIFUNCTIONAL GLUTAMINE SYNTHETASE ADENYLYLTRANSFERASE_ADENYLYL-REMOVING ENZYME"/>
    <property type="match status" value="1"/>
</dbReference>
<reference evidence="9 10" key="1">
    <citation type="submission" date="2020-08" db="EMBL/GenBank/DDBJ databases">
        <title>Genomic Encyclopedia of Type Strains, Phase IV (KMG-IV): sequencing the most valuable type-strain genomes for metagenomic binning, comparative biology and taxonomic classification.</title>
        <authorList>
            <person name="Goeker M."/>
        </authorList>
    </citation>
    <scope>NUCLEOTIDE SEQUENCE [LARGE SCALE GENOMIC DNA]</scope>
    <source>
        <strain evidence="9 10">DSM 22071</strain>
    </source>
</reference>
<dbReference type="Gene3D" id="3.30.460.10">
    <property type="entry name" value="Beta Polymerase, domain 2"/>
    <property type="match status" value="2"/>
</dbReference>
<keyword evidence="6" id="KW-0511">Multifunctional enzyme</keyword>
<evidence type="ECO:0000256" key="1">
    <source>
        <dbReference type="ARBA" id="ARBA00022679"/>
    </source>
</evidence>
<dbReference type="NCBIfam" id="NF008292">
    <property type="entry name" value="PRK11072.1"/>
    <property type="match status" value="1"/>
</dbReference>
<evidence type="ECO:0000259" key="8">
    <source>
        <dbReference type="Pfam" id="PF08335"/>
    </source>
</evidence>
<feature type="domain" description="Glutamate-ammonia ligase adenylyltransferase repeated" evidence="7">
    <location>
        <begin position="596"/>
        <end position="844"/>
    </location>
</feature>
<keyword evidence="10" id="KW-1185">Reference proteome</keyword>
<dbReference type="Pfam" id="PF03710">
    <property type="entry name" value="GlnE"/>
    <property type="match status" value="2"/>
</dbReference>
<evidence type="ECO:0000256" key="2">
    <source>
        <dbReference type="ARBA" id="ARBA00022695"/>
    </source>
</evidence>
<evidence type="ECO:0000256" key="6">
    <source>
        <dbReference type="ARBA" id="ARBA00023268"/>
    </source>
</evidence>
<dbReference type="GO" id="GO:0005829">
    <property type="term" value="C:cytosol"/>
    <property type="evidence" value="ECO:0007669"/>
    <property type="project" value="TreeGrafter"/>
</dbReference>
<feature type="domain" description="PII-uridylyltransferase/Glutamine-synthetase adenylyltransferase" evidence="8">
    <location>
        <begin position="356"/>
        <end position="486"/>
    </location>
</feature>
<keyword evidence="9" id="KW-0436">Ligase</keyword>
<comment type="caution">
    <text evidence="9">The sequence shown here is derived from an EMBL/GenBank/DDBJ whole genome shotgun (WGS) entry which is preliminary data.</text>
</comment>
<dbReference type="GO" id="GO:0016874">
    <property type="term" value="F:ligase activity"/>
    <property type="evidence" value="ECO:0007669"/>
    <property type="project" value="UniProtKB-KW"/>
</dbReference>
<evidence type="ECO:0000256" key="5">
    <source>
        <dbReference type="ARBA" id="ARBA00022842"/>
    </source>
</evidence>
<dbReference type="Gene3D" id="1.20.120.1510">
    <property type="match status" value="1"/>
</dbReference>
<dbReference type="Proteomes" id="UP000528322">
    <property type="component" value="Unassembled WGS sequence"/>
</dbReference>
<evidence type="ECO:0000256" key="4">
    <source>
        <dbReference type="ARBA" id="ARBA00022840"/>
    </source>
</evidence>
<keyword evidence="1 9" id="KW-0808">Transferase</keyword>
<organism evidence="9 10">
    <name type="scientific">Desulfurispira natronophila</name>
    <dbReference type="NCBI Taxonomy" id="682562"/>
    <lineage>
        <taxon>Bacteria</taxon>
        <taxon>Pseudomonadati</taxon>
        <taxon>Chrysiogenota</taxon>
        <taxon>Chrysiogenia</taxon>
        <taxon>Chrysiogenales</taxon>
        <taxon>Chrysiogenaceae</taxon>
        <taxon>Desulfurispira</taxon>
    </lineage>
</organism>
<protein>
    <submittedName>
        <fullName evidence="9">Glutamate-ammonia-ligase adenylyltransferase</fullName>
        <ecNumber evidence="9">2.7.7.42</ecNumber>
    </submittedName>
</protein>
<evidence type="ECO:0000259" key="7">
    <source>
        <dbReference type="Pfam" id="PF03710"/>
    </source>
</evidence>
<dbReference type="RefSeq" id="WP_183731193.1">
    <property type="nucleotide sequence ID" value="NZ_JACHID010000006.1"/>
</dbReference>
<keyword evidence="4" id="KW-0067">ATP-binding</keyword>
<evidence type="ECO:0000256" key="3">
    <source>
        <dbReference type="ARBA" id="ARBA00022741"/>
    </source>
</evidence>
<dbReference type="CDD" id="cd05401">
    <property type="entry name" value="NT_GlnE_GlnD_like"/>
    <property type="match status" value="2"/>
</dbReference>
<gene>
    <name evidence="9" type="ORF">HNR37_001122</name>
</gene>
<name>A0A7W7Y494_9BACT</name>
<feature type="domain" description="Glutamate-ammonia ligase adenylyltransferase repeated" evidence="7">
    <location>
        <begin position="71"/>
        <end position="327"/>
    </location>
</feature>
<dbReference type="Pfam" id="PF08335">
    <property type="entry name" value="GlnD_UR_UTase"/>
    <property type="match status" value="2"/>
</dbReference>
<dbReference type="PANTHER" id="PTHR30621">
    <property type="entry name" value="GLUTAMINE SYNTHETASE ADENYLYLTRANSFERASE"/>
    <property type="match status" value="1"/>
</dbReference>
<feature type="domain" description="PII-uridylyltransferase/Glutamine-synthetase adenylyltransferase" evidence="8">
    <location>
        <begin position="867"/>
        <end position="1008"/>
    </location>
</feature>
<dbReference type="InterPro" id="IPR023057">
    <property type="entry name" value="GlnE"/>
</dbReference>
<dbReference type="GO" id="GO:0005524">
    <property type="term" value="F:ATP binding"/>
    <property type="evidence" value="ECO:0007669"/>
    <property type="project" value="UniProtKB-KW"/>
</dbReference>